<dbReference type="SUPFAM" id="SSF54106">
    <property type="entry name" value="LysM domain"/>
    <property type="match status" value="3"/>
</dbReference>
<protein>
    <recommendedName>
        <fullName evidence="3">LysM domain-containing protein</fullName>
    </recommendedName>
</protein>
<dbReference type="Gene3D" id="1.10.530.10">
    <property type="match status" value="1"/>
</dbReference>
<feature type="domain" description="LysM" evidence="3">
    <location>
        <begin position="305"/>
        <end position="349"/>
    </location>
</feature>
<feature type="domain" description="LysM" evidence="3">
    <location>
        <begin position="631"/>
        <end position="675"/>
    </location>
</feature>
<dbReference type="SMART" id="SM00257">
    <property type="entry name" value="LysM"/>
    <property type="match status" value="4"/>
</dbReference>
<dbReference type="OrthoDB" id="977752at2"/>
<comment type="caution">
    <text evidence="4">The sequence shown here is derived from an EMBL/GenBank/DDBJ whole genome shotgun (WGS) entry which is preliminary data.</text>
</comment>
<feature type="region of interest" description="Disordered" evidence="1">
    <location>
        <begin position="685"/>
        <end position="719"/>
    </location>
</feature>
<proteinExistence type="predicted"/>
<dbReference type="CDD" id="cd00118">
    <property type="entry name" value="LysM"/>
    <property type="match status" value="3"/>
</dbReference>
<dbReference type="Gene3D" id="3.10.350.10">
    <property type="entry name" value="LysM domain"/>
    <property type="match status" value="3"/>
</dbReference>
<dbReference type="EMBL" id="LNAL01000008">
    <property type="protein sequence ID" value="KUG06668.1"/>
    <property type="molecule type" value="Genomic_DNA"/>
</dbReference>
<dbReference type="RefSeq" id="WP_059072363.1">
    <property type="nucleotide sequence ID" value="NZ_LNAL01000008.1"/>
</dbReference>
<dbReference type="SUPFAM" id="SSF53955">
    <property type="entry name" value="Lysozyme-like"/>
    <property type="match status" value="1"/>
</dbReference>
<dbReference type="PROSITE" id="PS51782">
    <property type="entry name" value="LYSM"/>
    <property type="match status" value="4"/>
</dbReference>
<dbReference type="PANTHER" id="PTHR33734">
    <property type="entry name" value="LYSM DOMAIN-CONTAINING GPI-ANCHORED PROTEIN 2"/>
    <property type="match status" value="1"/>
</dbReference>
<dbReference type="InterPro" id="IPR023346">
    <property type="entry name" value="Lysozyme-like_dom_sf"/>
</dbReference>
<evidence type="ECO:0000313" key="4">
    <source>
        <dbReference type="EMBL" id="KUG06668.1"/>
    </source>
</evidence>
<feature type="compositionally biased region" description="Low complexity" evidence="1">
    <location>
        <begin position="556"/>
        <end position="569"/>
    </location>
</feature>
<dbReference type="InterPro" id="IPR008258">
    <property type="entry name" value="Transglycosylase_SLT_dom_1"/>
</dbReference>
<dbReference type="CDD" id="cd16894">
    <property type="entry name" value="MltD-like"/>
    <property type="match status" value="1"/>
</dbReference>
<feature type="region of interest" description="Disordered" evidence="1">
    <location>
        <begin position="429"/>
        <end position="487"/>
    </location>
</feature>
<dbReference type="PANTHER" id="PTHR33734:SF22">
    <property type="entry name" value="MEMBRANE-BOUND LYTIC MUREIN TRANSGLYCOSYLASE D"/>
    <property type="match status" value="1"/>
</dbReference>
<keyword evidence="2" id="KW-0732">Signal</keyword>
<feature type="region of interest" description="Disordered" evidence="1">
    <location>
        <begin position="556"/>
        <end position="618"/>
    </location>
</feature>
<feature type="compositionally biased region" description="Low complexity" evidence="1">
    <location>
        <begin position="503"/>
        <end position="515"/>
    </location>
</feature>
<name>A0A9X0L3L2_SOLP1</name>
<evidence type="ECO:0000313" key="5">
    <source>
        <dbReference type="Proteomes" id="UP000054223"/>
    </source>
</evidence>
<feature type="domain" description="LysM" evidence="3">
    <location>
        <begin position="359"/>
        <end position="403"/>
    </location>
</feature>
<feature type="compositionally biased region" description="Low complexity" evidence="1">
    <location>
        <begin position="454"/>
        <end position="474"/>
    </location>
</feature>
<evidence type="ECO:0000256" key="2">
    <source>
        <dbReference type="SAM" id="SignalP"/>
    </source>
</evidence>
<feature type="compositionally biased region" description="Pro residues" evidence="1">
    <location>
        <begin position="570"/>
        <end position="583"/>
    </location>
</feature>
<dbReference type="Pfam" id="PF01476">
    <property type="entry name" value="LysM"/>
    <property type="match status" value="4"/>
</dbReference>
<feature type="region of interest" description="Disordered" evidence="1">
    <location>
        <begin position="503"/>
        <end position="543"/>
    </location>
</feature>
<feature type="compositionally biased region" description="Low complexity" evidence="1">
    <location>
        <begin position="584"/>
        <end position="606"/>
    </location>
</feature>
<reference evidence="4 5" key="1">
    <citation type="submission" date="2015-11" db="EMBL/GenBank/DDBJ databases">
        <title>Solirubrum puertoriconensis gen. nov. an environmental bacteria isolated in Puerto Rico.</title>
        <authorList>
            <person name="Cuebas-Irizarry M.F."/>
            <person name="Montalvo-Rodriguez R."/>
        </authorList>
    </citation>
    <scope>NUCLEOTIDE SEQUENCE [LARGE SCALE GENOMIC DNA]</scope>
    <source>
        <strain evidence="4 5">MC1A</strain>
    </source>
</reference>
<dbReference type="Proteomes" id="UP000054223">
    <property type="component" value="Unassembled WGS sequence"/>
</dbReference>
<feature type="compositionally biased region" description="Pro residues" evidence="1">
    <location>
        <begin position="438"/>
        <end position="453"/>
    </location>
</feature>
<dbReference type="InterPro" id="IPR018392">
    <property type="entry name" value="LysM"/>
</dbReference>
<dbReference type="AlphaFoldDB" id="A0A9X0L3L2"/>
<feature type="domain" description="LysM" evidence="3">
    <location>
        <begin position="723"/>
        <end position="766"/>
    </location>
</feature>
<organism evidence="4 5">
    <name type="scientific">Solirubrum puertoriconensis</name>
    <dbReference type="NCBI Taxonomy" id="1751427"/>
    <lineage>
        <taxon>Bacteria</taxon>
        <taxon>Pseudomonadati</taxon>
        <taxon>Bacteroidota</taxon>
        <taxon>Cytophagia</taxon>
        <taxon>Cytophagales</taxon>
    </lineage>
</organism>
<dbReference type="Pfam" id="PF01464">
    <property type="entry name" value="SLT"/>
    <property type="match status" value="1"/>
</dbReference>
<feature type="chain" id="PRO_5040742570" description="LysM domain-containing protein" evidence="2">
    <location>
        <begin position="19"/>
        <end position="770"/>
    </location>
</feature>
<evidence type="ECO:0000256" key="1">
    <source>
        <dbReference type="SAM" id="MobiDB-lite"/>
    </source>
</evidence>
<keyword evidence="5" id="KW-1185">Reference proteome</keyword>
<sequence length="770" mass="80819">MKRLLPLLLCLLPLLVAAQSVPVPTEIQFAGLRLRLTDGGRTAVQQKVDALRRHPSSFQARVALADAAFPIIDRVLQEEGVPLDFRYLCLQESGLQGDAQSIHDAVGYWQFKREAASDFGLLVNDQVDERKHLVAATHGAAKYLLRSQLMYRNWLNTLLSYNLGPGGVKPYTLPTDATATEMEVSEKTHPYVLTFLAHKIAYEPAIGANPRPAMMLREYPAIGGQSLDMLAQAIQTPAAELSKHNRWLLAAAVPTDKSYTALVPVTDSLQLLAMAVQQRQNATKLVTKPEVDPTNAAFVTVNGLRAVVALPGESKEDLAQRTGIKLRKLLQYNDLKPFDQIVVGQPYFVQKKRDKAAVEYHVAQPGESVASVSQKYGMRSKAIRSKNRMAANEQLQTGRVLWMQHTRPREVAVEYVKDTNGAVAAALERPTGSTAPAEPAPAAPATAPKPAPNKPASASPAPATTASKPAPTQPVQDEPALADAGTEAADSNLENINDVAAPDSAPVAAPAEPMPAKQPDLASTTPATSKGLPPSTPVADEPGADALEEEPVAVAAPAAPSRPAATAPPASKPAPATPTPAVPAPVATKPTTAASTPAVTAEKPTTVPAPKPTAPAATPAPTVVEAVPASGLHTVQPKENVYSIARRFGIRPADIVAWNNLPPSPSLLIGQVIRVAPPAVGATASAAPATTPAKPAATPAAASKPTTVATSAPAPGPAAAGTIKHTVAPGESMYGISRKYGVTIKDIMEWNGKPDFNVRPGEVLVVKPTK</sequence>
<gene>
    <name evidence="4" type="ORF">ASU33_04840</name>
</gene>
<feature type="signal peptide" evidence="2">
    <location>
        <begin position="1"/>
        <end position="18"/>
    </location>
</feature>
<evidence type="ECO:0000259" key="3">
    <source>
        <dbReference type="PROSITE" id="PS51782"/>
    </source>
</evidence>
<accession>A0A9X0L3L2</accession>
<dbReference type="PRINTS" id="PR01217">
    <property type="entry name" value="PRICHEXTENSN"/>
</dbReference>
<dbReference type="InterPro" id="IPR036779">
    <property type="entry name" value="LysM_dom_sf"/>
</dbReference>